<organism evidence="1">
    <name type="scientific">uncultured bacterium contig00033</name>
    <dbReference type="NCBI Taxonomy" id="1181522"/>
    <lineage>
        <taxon>Bacteria</taxon>
        <taxon>environmental samples</taxon>
    </lineage>
</organism>
<reference evidence="1" key="1">
    <citation type="submission" date="2012-03" db="EMBL/GenBank/DDBJ databases">
        <title>Functional metagenomics reveals considerable lignocellulase gene clusters in the gut microbiome of a wood-feeding higher termite.</title>
        <authorList>
            <person name="Liu N."/>
        </authorList>
    </citation>
    <scope>NUCLEOTIDE SEQUENCE</scope>
</reference>
<sequence length="41" mass="4960">MSMPSEFQEGRSFPWEKTWYERKIKQKINYIFSSCLSGNKP</sequence>
<protein>
    <submittedName>
        <fullName evidence="1">Uncharacterized protein</fullName>
    </submittedName>
</protein>
<evidence type="ECO:0000313" key="1">
    <source>
        <dbReference type="EMBL" id="AGS53065.1"/>
    </source>
</evidence>
<dbReference type="EMBL" id="JQ844220">
    <property type="protein sequence ID" value="AGS53065.1"/>
    <property type="molecule type" value="Genomic_DNA"/>
</dbReference>
<dbReference type="AlphaFoldDB" id="A0A806KEJ2"/>
<name>A0A806KEJ2_9BACT</name>
<accession>A0A806KEJ2</accession>
<proteinExistence type="predicted"/>